<sequence length="259" mass="27011">MAFEGVGGATSDAPQHAGDASASPPPAAATTVPAKVAPATAAAAEVTPVAAAATAARIPLAPLSPAAIIIDDSPPEFSPRAGGRECSAEIAEEGRPEKRPRTEDVLGRPLAVTDRVGTNPLVVVALGRACALPAAMERWETMDDESLLVSTIRLAVTVGIKRSERAEAKAAEWVAEKEKLQKALEAKDGLLKEAASKNASLAADLEHAHVELGQLREEAKEGAIQSATFVADLDKAQNEVERLEEDLESTHRANTRLVT</sequence>
<organism evidence="1 2">
    <name type="scientific">Persea americana</name>
    <name type="common">Avocado</name>
    <dbReference type="NCBI Taxonomy" id="3435"/>
    <lineage>
        <taxon>Eukaryota</taxon>
        <taxon>Viridiplantae</taxon>
        <taxon>Streptophyta</taxon>
        <taxon>Embryophyta</taxon>
        <taxon>Tracheophyta</taxon>
        <taxon>Spermatophyta</taxon>
        <taxon>Magnoliopsida</taxon>
        <taxon>Magnoliidae</taxon>
        <taxon>Laurales</taxon>
        <taxon>Lauraceae</taxon>
        <taxon>Persea</taxon>
    </lineage>
</organism>
<evidence type="ECO:0000313" key="2">
    <source>
        <dbReference type="Proteomes" id="UP001234297"/>
    </source>
</evidence>
<evidence type="ECO:0000313" key="1">
    <source>
        <dbReference type="EMBL" id="KAJ8618282.1"/>
    </source>
</evidence>
<accession>A0ACC2KAY9</accession>
<dbReference type="EMBL" id="CM056812">
    <property type="protein sequence ID" value="KAJ8618282.1"/>
    <property type="molecule type" value="Genomic_DNA"/>
</dbReference>
<gene>
    <name evidence="1" type="ORF">MRB53_014468</name>
</gene>
<reference evidence="1 2" key="1">
    <citation type="journal article" date="2022" name="Hortic Res">
        <title>A haplotype resolved chromosomal level avocado genome allows analysis of novel avocado genes.</title>
        <authorList>
            <person name="Nath O."/>
            <person name="Fletcher S.J."/>
            <person name="Hayward A."/>
            <person name="Shaw L.M."/>
            <person name="Masouleh A.K."/>
            <person name="Furtado A."/>
            <person name="Henry R.J."/>
            <person name="Mitter N."/>
        </authorList>
    </citation>
    <scope>NUCLEOTIDE SEQUENCE [LARGE SCALE GENOMIC DNA]</scope>
    <source>
        <strain evidence="2">cv. Hass</strain>
    </source>
</reference>
<keyword evidence="2" id="KW-1185">Reference proteome</keyword>
<name>A0ACC2KAY9_PERAE</name>
<dbReference type="Proteomes" id="UP001234297">
    <property type="component" value="Chromosome 4"/>
</dbReference>
<protein>
    <submittedName>
        <fullName evidence="1">Uncharacterized protein</fullName>
    </submittedName>
</protein>
<proteinExistence type="predicted"/>
<comment type="caution">
    <text evidence="1">The sequence shown here is derived from an EMBL/GenBank/DDBJ whole genome shotgun (WGS) entry which is preliminary data.</text>
</comment>